<dbReference type="Proteomes" id="UP000287996">
    <property type="component" value="Unassembled WGS sequence"/>
</dbReference>
<organism evidence="6 7">
    <name type="scientific">Idiomarina tyrosinivorans</name>
    <dbReference type="NCBI Taxonomy" id="1445662"/>
    <lineage>
        <taxon>Bacteria</taxon>
        <taxon>Pseudomonadati</taxon>
        <taxon>Pseudomonadota</taxon>
        <taxon>Gammaproteobacteria</taxon>
        <taxon>Alteromonadales</taxon>
        <taxon>Idiomarinaceae</taxon>
        <taxon>Idiomarina</taxon>
    </lineage>
</organism>
<evidence type="ECO:0000313" key="7">
    <source>
        <dbReference type="Proteomes" id="UP000287996"/>
    </source>
</evidence>
<dbReference type="Pfam" id="PF07429">
    <property type="entry name" value="Glyco_transf_56"/>
    <property type="match status" value="1"/>
</dbReference>
<evidence type="ECO:0000256" key="2">
    <source>
        <dbReference type="ARBA" id="ARBA00022519"/>
    </source>
</evidence>
<dbReference type="RefSeq" id="WP_126841763.1">
    <property type="nucleotide sequence ID" value="NZ_PIQH01000005.1"/>
</dbReference>
<evidence type="ECO:0000256" key="3">
    <source>
        <dbReference type="ARBA" id="ARBA00022676"/>
    </source>
</evidence>
<dbReference type="OrthoDB" id="1083028at2"/>
<proteinExistence type="predicted"/>
<keyword evidence="7" id="KW-1185">Reference proteome</keyword>
<dbReference type="InterPro" id="IPR009993">
    <property type="entry name" value="WecF"/>
</dbReference>
<evidence type="ECO:0000256" key="4">
    <source>
        <dbReference type="ARBA" id="ARBA00022679"/>
    </source>
</evidence>
<name>A0A432ZQQ3_9GAMM</name>
<dbReference type="AlphaFoldDB" id="A0A432ZQQ3"/>
<keyword evidence="1" id="KW-1003">Cell membrane</keyword>
<gene>
    <name evidence="6" type="ORF">CWI84_06435</name>
</gene>
<dbReference type="EMBL" id="PIQH01000005">
    <property type="protein sequence ID" value="RUO80265.1"/>
    <property type="molecule type" value="Genomic_DNA"/>
</dbReference>
<evidence type="ECO:0000313" key="6">
    <source>
        <dbReference type="EMBL" id="RUO80265.1"/>
    </source>
</evidence>
<dbReference type="GO" id="GO:0009246">
    <property type="term" value="P:enterobacterial common antigen biosynthetic process"/>
    <property type="evidence" value="ECO:0007669"/>
    <property type="project" value="InterPro"/>
</dbReference>
<keyword evidence="3 6" id="KW-0328">Glycosyltransferase</keyword>
<protein>
    <submittedName>
        <fullName evidence="6">4-alpha-L-fucosyltransferase (Fuc4NAc transferase)</fullName>
    </submittedName>
</protein>
<reference evidence="6 7" key="1">
    <citation type="journal article" date="2011" name="Front. Microbiol.">
        <title>Genomic signatures of strain selection and enhancement in Bacillus atrophaeus var. globigii, a historical biowarfare simulant.</title>
        <authorList>
            <person name="Gibbons H.S."/>
            <person name="Broomall S.M."/>
            <person name="McNew L.A."/>
            <person name="Daligault H."/>
            <person name="Chapman C."/>
            <person name="Bruce D."/>
            <person name="Karavis M."/>
            <person name="Krepps M."/>
            <person name="McGregor P.A."/>
            <person name="Hong C."/>
            <person name="Park K.H."/>
            <person name="Akmal A."/>
            <person name="Feldman A."/>
            <person name="Lin J.S."/>
            <person name="Chang W.E."/>
            <person name="Higgs B.W."/>
            <person name="Demirev P."/>
            <person name="Lindquist J."/>
            <person name="Liem A."/>
            <person name="Fochler E."/>
            <person name="Read T.D."/>
            <person name="Tapia R."/>
            <person name="Johnson S."/>
            <person name="Bishop-Lilly K.A."/>
            <person name="Detter C."/>
            <person name="Han C."/>
            <person name="Sozhamannan S."/>
            <person name="Rosenzweig C.N."/>
            <person name="Skowronski E.W."/>
        </authorList>
    </citation>
    <scope>NUCLEOTIDE SEQUENCE [LARGE SCALE GENOMIC DNA]</scope>
    <source>
        <strain evidence="6 7">CC-PW-9</strain>
    </source>
</reference>
<keyword evidence="5" id="KW-0472">Membrane</keyword>
<evidence type="ECO:0000256" key="5">
    <source>
        <dbReference type="ARBA" id="ARBA00023136"/>
    </source>
</evidence>
<keyword evidence="4 6" id="KW-0808">Transferase</keyword>
<evidence type="ECO:0000256" key="1">
    <source>
        <dbReference type="ARBA" id="ARBA00022475"/>
    </source>
</evidence>
<comment type="caution">
    <text evidence="6">The sequence shown here is derived from an EMBL/GenBank/DDBJ whole genome shotgun (WGS) entry which is preliminary data.</text>
</comment>
<dbReference type="GO" id="GO:0008417">
    <property type="term" value="F:fucosyltransferase activity"/>
    <property type="evidence" value="ECO:0007669"/>
    <property type="project" value="InterPro"/>
</dbReference>
<accession>A0A432ZQQ3</accession>
<keyword evidence="2" id="KW-0997">Cell inner membrane</keyword>
<sequence>MKILHLATDSKFIDHASLLFEKAFPESNDIYIFSRSKKLKYVNQSVDKIIKPNRILKRPTLNSHDYAEYDVIVFHSLSGLLCLEVFSIPGEIPTIWFGWGYDYYDLITSQESLLLAGTHKLKNNVRKKSYVSFIVRTFRTVFEKLKINKTKTAAIEKITLFSPVLPQEYDLVKKSMLWKKFPEYCQWNYGTIEDNFVRGYENTEIDSNSVLVGNSASSTNNHLEALSLLRKLNVTDRDVVVPLSYGNKEYGNRIKQLGYELFDKKFFPLIDFMPVDDYVRVIKKCGFVIMNHKRQQAVGNIVIMFYFGARIFLREENPAYIFFKENGLVLSSVQELEKDPLLIGKPLSLIEKRINRRLIVDYWCRKKGIERTKDIVKRAIKLSLQLNKPVKTQT</sequence>